<evidence type="ECO:0000313" key="3">
    <source>
        <dbReference type="Proteomes" id="UP000800235"/>
    </source>
</evidence>
<dbReference type="AlphaFoldDB" id="A0A9P4TXA9"/>
<name>A0A9P4TXA9_9PEZI</name>
<evidence type="ECO:0000313" key="2">
    <source>
        <dbReference type="EMBL" id="KAF2429036.1"/>
    </source>
</evidence>
<reference evidence="2" key="1">
    <citation type="journal article" date="2020" name="Stud. Mycol.">
        <title>101 Dothideomycetes genomes: a test case for predicting lifestyles and emergence of pathogens.</title>
        <authorList>
            <person name="Haridas S."/>
            <person name="Albert R."/>
            <person name="Binder M."/>
            <person name="Bloem J."/>
            <person name="Labutti K."/>
            <person name="Salamov A."/>
            <person name="Andreopoulos B."/>
            <person name="Baker S."/>
            <person name="Barry K."/>
            <person name="Bills G."/>
            <person name="Bluhm B."/>
            <person name="Cannon C."/>
            <person name="Castanera R."/>
            <person name="Culley D."/>
            <person name="Daum C."/>
            <person name="Ezra D."/>
            <person name="Gonzalez J."/>
            <person name="Henrissat B."/>
            <person name="Kuo A."/>
            <person name="Liang C."/>
            <person name="Lipzen A."/>
            <person name="Lutzoni F."/>
            <person name="Magnuson J."/>
            <person name="Mondo S."/>
            <person name="Nolan M."/>
            <person name="Ohm R."/>
            <person name="Pangilinan J."/>
            <person name="Park H.-J."/>
            <person name="Ramirez L."/>
            <person name="Alfaro M."/>
            <person name="Sun H."/>
            <person name="Tritt A."/>
            <person name="Yoshinaga Y."/>
            <person name="Zwiers L.-H."/>
            <person name="Turgeon B."/>
            <person name="Goodwin S."/>
            <person name="Spatafora J."/>
            <person name="Crous P."/>
            <person name="Grigoriev I."/>
        </authorList>
    </citation>
    <scope>NUCLEOTIDE SEQUENCE</scope>
    <source>
        <strain evidence="2">CBS 130266</strain>
    </source>
</reference>
<dbReference type="Gene3D" id="3.10.450.50">
    <property type="match status" value="1"/>
</dbReference>
<evidence type="ECO:0000259" key="1">
    <source>
        <dbReference type="Pfam" id="PF13577"/>
    </source>
</evidence>
<feature type="domain" description="SnoaL-like" evidence="1">
    <location>
        <begin position="7"/>
        <end position="137"/>
    </location>
</feature>
<organism evidence="2 3">
    <name type="scientific">Tothia fuscella</name>
    <dbReference type="NCBI Taxonomy" id="1048955"/>
    <lineage>
        <taxon>Eukaryota</taxon>
        <taxon>Fungi</taxon>
        <taxon>Dikarya</taxon>
        <taxon>Ascomycota</taxon>
        <taxon>Pezizomycotina</taxon>
        <taxon>Dothideomycetes</taxon>
        <taxon>Pleosporomycetidae</taxon>
        <taxon>Venturiales</taxon>
        <taxon>Cylindrosympodiaceae</taxon>
        <taxon>Tothia</taxon>
    </lineage>
</organism>
<dbReference type="SUPFAM" id="SSF54427">
    <property type="entry name" value="NTF2-like"/>
    <property type="match status" value="1"/>
</dbReference>
<accession>A0A9P4TXA9</accession>
<dbReference type="CDD" id="cd00531">
    <property type="entry name" value="NTF2_like"/>
    <property type="match status" value="1"/>
</dbReference>
<dbReference type="InterPro" id="IPR037401">
    <property type="entry name" value="SnoaL-like"/>
</dbReference>
<dbReference type="EMBL" id="MU007050">
    <property type="protein sequence ID" value="KAF2429036.1"/>
    <property type="molecule type" value="Genomic_DNA"/>
</dbReference>
<protein>
    <recommendedName>
        <fullName evidence="1">SnoaL-like domain-containing protein</fullName>
    </recommendedName>
</protein>
<comment type="caution">
    <text evidence="2">The sequence shown here is derived from an EMBL/GenBank/DDBJ whole genome shotgun (WGS) entry which is preliminary data.</text>
</comment>
<dbReference type="Proteomes" id="UP000800235">
    <property type="component" value="Unassembled WGS sequence"/>
</dbReference>
<dbReference type="OrthoDB" id="2148716at2759"/>
<dbReference type="InterPro" id="IPR032710">
    <property type="entry name" value="NTF2-like_dom_sf"/>
</dbReference>
<keyword evidence="3" id="KW-1185">Reference proteome</keyword>
<gene>
    <name evidence="2" type="ORF">EJ08DRAFT_650658</name>
</gene>
<dbReference type="Pfam" id="PF13577">
    <property type="entry name" value="SnoaL_4"/>
    <property type="match status" value="1"/>
</dbReference>
<sequence>MPSIPLTPRESVTEAVQQMLLALDRDDVELFSAAYAGEDTVFEMNGTSKTTLNGVSAVVTLVFDLVGPMDSTHMITNIKVDVKDGANTAFLSCYVLAQHAAPGKGWDCDSPKYLVGGTYAIDLVKDEAQGVWKIRKFALEVLWNQGDPSVMQKPV</sequence>
<proteinExistence type="predicted"/>